<evidence type="ECO:0000313" key="9">
    <source>
        <dbReference type="Proteomes" id="UP000260644"/>
    </source>
</evidence>
<keyword evidence="4" id="KW-0472">Membrane</keyword>
<evidence type="ECO:0000259" key="6">
    <source>
        <dbReference type="Pfam" id="PF07980"/>
    </source>
</evidence>
<dbReference type="GO" id="GO:0009279">
    <property type="term" value="C:cell outer membrane"/>
    <property type="evidence" value="ECO:0007669"/>
    <property type="project" value="UniProtKB-SubCell"/>
</dbReference>
<organism evidence="8 9">
    <name type="scientific">Chitinophaga silvatica</name>
    <dbReference type="NCBI Taxonomy" id="2282649"/>
    <lineage>
        <taxon>Bacteria</taxon>
        <taxon>Pseudomonadati</taxon>
        <taxon>Bacteroidota</taxon>
        <taxon>Chitinophagia</taxon>
        <taxon>Chitinophagales</taxon>
        <taxon>Chitinophagaceae</taxon>
        <taxon>Chitinophaga</taxon>
    </lineage>
</organism>
<reference evidence="8 9" key="1">
    <citation type="submission" date="2018-07" db="EMBL/GenBank/DDBJ databases">
        <title>Chitinophaga K2CV101002-2 sp. nov., isolated from a monsoon evergreen broad-leaved forest soil.</title>
        <authorList>
            <person name="Lv Y."/>
        </authorList>
    </citation>
    <scope>NUCLEOTIDE SEQUENCE [LARGE SCALE GENOMIC DNA]</scope>
    <source>
        <strain evidence="8 9">GDMCC 1.1288</strain>
    </source>
</reference>
<dbReference type="Gene3D" id="1.25.40.390">
    <property type="match status" value="1"/>
</dbReference>
<evidence type="ECO:0000256" key="2">
    <source>
        <dbReference type="ARBA" id="ARBA00006275"/>
    </source>
</evidence>
<comment type="similarity">
    <text evidence="2">Belongs to the SusD family.</text>
</comment>
<dbReference type="Pfam" id="PF07980">
    <property type="entry name" value="SusD_RagB"/>
    <property type="match status" value="1"/>
</dbReference>
<feature type="domain" description="RagB/SusD" evidence="6">
    <location>
        <begin position="388"/>
        <end position="513"/>
    </location>
</feature>
<keyword evidence="3" id="KW-0732">Signal</keyword>
<accession>A0A3E1YFX4</accession>
<dbReference type="InterPro" id="IPR011990">
    <property type="entry name" value="TPR-like_helical_dom_sf"/>
</dbReference>
<evidence type="ECO:0000256" key="4">
    <source>
        <dbReference type="ARBA" id="ARBA00023136"/>
    </source>
</evidence>
<dbReference type="SUPFAM" id="SSF48452">
    <property type="entry name" value="TPR-like"/>
    <property type="match status" value="1"/>
</dbReference>
<comment type="caution">
    <text evidence="8">The sequence shown here is derived from an EMBL/GenBank/DDBJ whole genome shotgun (WGS) entry which is preliminary data.</text>
</comment>
<dbReference type="InterPro" id="IPR033985">
    <property type="entry name" value="SusD-like_N"/>
</dbReference>
<gene>
    <name evidence="8" type="ORF">DVR12_00295</name>
</gene>
<dbReference type="OrthoDB" id="926893at2"/>
<dbReference type="InterPro" id="IPR012944">
    <property type="entry name" value="SusD_RagB_dom"/>
</dbReference>
<dbReference type="AlphaFoldDB" id="A0A3E1YFX4"/>
<dbReference type="RefSeq" id="WP_116973458.1">
    <property type="nucleotide sequence ID" value="NZ_QPMM01000001.1"/>
</dbReference>
<keyword evidence="5" id="KW-0998">Cell outer membrane</keyword>
<dbReference type="CDD" id="cd08977">
    <property type="entry name" value="SusD"/>
    <property type="match status" value="1"/>
</dbReference>
<evidence type="ECO:0000256" key="3">
    <source>
        <dbReference type="ARBA" id="ARBA00022729"/>
    </source>
</evidence>
<evidence type="ECO:0000256" key="5">
    <source>
        <dbReference type="ARBA" id="ARBA00023237"/>
    </source>
</evidence>
<evidence type="ECO:0000259" key="7">
    <source>
        <dbReference type="Pfam" id="PF14322"/>
    </source>
</evidence>
<protein>
    <submittedName>
        <fullName evidence="8">RagB/SusD family nutrient uptake outer membrane protein</fullName>
    </submittedName>
</protein>
<evidence type="ECO:0000313" key="8">
    <source>
        <dbReference type="EMBL" id="RFS26266.1"/>
    </source>
</evidence>
<keyword evidence="9" id="KW-1185">Reference proteome</keyword>
<evidence type="ECO:0000256" key="1">
    <source>
        <dbReference type="ARBA" id="ARBA00004442"/>
    </source>
</evidence>
<dbReference type="EMBL" id="QPMM01000001">
    <property type="protein sequence ID" value="RFS26266.1"/>
    <property type="molecule type" value="Genomic_DNA"/>
</dbReference>
<name>A0A3E1YFX4_9BACT</name>
<dbReference type="Pfam" id="PF14322">
    <property type="entry name" value="SusD-like_3"/>
    <property type="match status" value="1"/>
</dbReference>
<feature type="domain" description="SusD-like N-terminal" evidence="7">
    <location>
        <begin position="113"/>
        <end position="243"/>
    </location>
</feature>
<dbReference type="Proteomes" id="UP000260644">
    <property type="component" value="Unassembled WGS sequence"/>
</dbReference>
<proteinExistence type="inferred from homology"/>
<sequence>MTLSKNILIAGLALLLFVPFTACKKLLDQTPINSPYAEVFWKNQQDAEQGAAGAYALVRKALTSNTEYNQYMSHFAYGSLAAFEFQDYDQYDVASLVKGGDGFNSADFIGSYLQPYHDWSPYYKIVAQTNIMLEFIPKIPDGQFTTNASTTRNRYLGEARFLRAFAYFYMLRLWGDVPLVLSYDPDPAHATNLPRTNEKVVLDSVITDLQKAVTLLPWDLGSANDKAVRATKGAAYGLLAHAYMWRNFLNKGANRADLTNAIAAIDAVEQSGKYMLLAASEYHKVFHGKSAEGVFEINMQAQYGEHQVAKGFYYNILKRPFLEKDKKLDAPNLDLISTIYDDEDDLRLKYFFYNLDASEQFDVTICKFAGSNGENVYHGQENIMGSVDANIIIMRYADLLLLRAEAYADLGNTGAAIKDMNTVRARSNAYALEEADYGDQYDLQAEVLLERSRELYAEGQRWYDLVRTGFLTEDWANGWLTFPQSRYEEEGWKWPVARSLFQTNNVLTQNKFWLGKVR</sequence>
<comment type="subcellular location">
    <subcellularLocation>
        <location evidence="1">Cell outer membrane</location>
    </subcellularLocation>
</comment>